<dbReference type="AlphaFoldDB" id="A0A518CXP3"/>
<dbReference type="Gene3D" id="1.10.1740.10">
    <property type="match status" value="1"/>
</dbReference>
<dbReference type="GO" id="GO:0006352">
    <property type="term" value="P:DNA-templated transcription initiation"/>
    <property type="evidence" value="ECO:0007669"/>
    <property type="project" value="InterPro"/>
</dbReference>
<feature type="domain" description="RNA polymerase sigma-70 ECF-like HTH" evidence="1">
    <location>
        <begin position="17"/>
        <end position="192"/>
    </location>
</feature>
<dbReference type="GO" id="GO:0003700">
    <property type="term" value="F:DNA-binding transcription factor activity"/>
    <property type="evidence" value="ECO:0007669"/>
    <property type="project" value="InterPro"/>
</dbReference>
<dbReference type="Pfam" id="PF07638">
    <property type="entry name" value="Sigma70_ECF"/>
    <property type="match status" value="1"/>
</dbReference>
<evidence type="ECO:0000313" key="2">
    <source>
        <dbReference type="EMBL" id="QDU83977.1"/>
    </source>
</evidence>
<dbReference type="Proteomes" id="UP000319342">
    <property type="component" value="Chromosome"/>
</dbReference>
<gene>
    <name evidence="2" type="ORF">Pla163_10780</name>
</gene>
<protein>
    <submittedName>
        <fullName evidence="2">ECF sigma factor</fullName>
    </submittedName>
</protein>
<sequence length="196" mass="21684">MSDLTERLNRDFGDPGPARDALFSELLERLGQVARRARQLTAGSASRDASDGLATEELVNEGYLKLHDVNRQWKNREEFFAYYFATLKHVLVDVHRHRTRLVRGGGSGRVPLDEQTAASGESPLEALMRSSEREDFAVSLSDLVEAVPDWGHAVAAALEGIPIPSIGEAMGWSESTTRRRLQAGIGWLRTRLADDA</sequence>
<evidence type="ECO:0000259" key="1">
    <source>
        <dbReference type="Pfam" id="PF07638"/>
    </source>
</evidence>
<dbReference type="RefSeq" id="WP_419186344.1">
    <property type="nucleotide sequence ID" value="NZ_CP036290.1"/>
</dbReference>
<proteinExistence type="predicted"/>
<organism evidence="2 3">
    <name type="scientific">Rohdeia mirabilis</name>
    <dbReference type="NCBI Taxonomy" id="2528008"/>
    <lineage>
        <taxon>Bacteria</taxon>
        <taxon>Pseudomonadati</taxon>
        <taxon>Planctomycetota</taxon>
        <taxon>Planctomycetia</taxon>
        <taxon>Planctomycetia incertae sedis</taxon>
        <taxon>Rohdeia</taxon>
    </lineage>
</organism>
<keyword evidence="3" id="KW-1185">Reference proteome</keyword>
<accession>A0A518CXP3</accession>
<dbReference type="InterPro" id="IPR013325">
    <property type="entry name" value="RNA_pol_sigma_r2"/>
</dbReference>
<dbReference type="EMBL" id="CP036290">
    <property type="protein sequence ID" value="QDU83977.1"/>
    <property type="molecule type" value="Genomic_DNA"/>
</dbReference>
<dbReference type="SUPFAM" id="SSF88946">
    <property type="entry name" value="Sigma2 domain of RNA polymerase sigma factors"/>
    <property type="match status" value="1"/>
</dbReference>
<evidence type="ECO:0000313" key="3">
    <source>
        <dbReference type="Proteomes" id="UP000319342"/>
    </source>
</evidence>
<reference evidence="2 3" key="1">
    <citation type="submission" date="2019-02" db="EMBL/GenBank/DDBJ databases">
        <title>Deep-cultivation of Planctomycetes and their phenomic and genomic characterization uncovers novel biology.</title>
        <authorList>
            <person name="Wiegand S."/>
            <person name="Jogler M."/>
            <person name="Boedeker C."/>
            <person name="Pinto D."/>
            <person name="Vollmers J."/>
            <person name="Rivas-Marin E."/>
            <person name="Kohn T."/>
            <person name="Peeters S.H."/>
            <person name="Heuer A."/>
            <person name="Rast P."/>
            <person name="Oberbeckmann S."/>
            <person name="Bunk B."/>
            <person name="Jeske O."/>
            <person name="Meyerdierks A."/>
            <person name="Storesund J.E."/>
            <person name="Kallscheuer N."/>
            <person name="Luecker S."/>
            <person name="Lage O.M."/>
            <person name="Pohl T."/>
            <person name="Merkel B.J."/>
            <person name="Hornburger P."/>
            <person name="Mueller R.-W."/>
            <person name="Bruemmer F."/>
            <person name="Labrenz M."/>
            <person name="Spormann A.M."/>
            <person name="Op den Camp H."/>
            <person name="Overmann J."/>
            <person name="Amann R."/>
            <person name="Jetten M.S.M."/>
            <person name="Mascher T."/>
            <person name="Medema M.H."/>
            <person name="Devos D.P."/>
            <person name="Kaster A.-K."/>
            <person name="Ovreas L."/>
            <person name="Rohde M."/>
            <person name="Galperin M.Y."/>
            <person name="Jogler C."/>
        </authorList>
    </citation>
    <scope>NUCLEOTIDE SEQUENCE [LARGE SCALE GENOMIC DNA]</scope>
    <source>
        <strain evidence="2 3">Pla163</strain>
    </source>
</reference>
<dbReference type="InterPro" id="IPR053812">
    <property type="entry name" value="HTH_Sigma70_ECF-like"/>
</dbReference>
<name>A0A518CXP3_9BACT</name>